<sequence>MYAARAVNWSALHFAGALTYDRQSGDTFRVTNGETLSLIHSRVDTVFAERHDLRWTFLDAWRNFSVDDAQPFLEILLEVLRDQSRRCFGREREPNLPGIFELVMRNARCAGQDVEPIILLERDRIRVPGFYPKKVFTLKLKTLTLRGMWQAAHPNDDEPTVEALKALHEELVNLPEDDLLARPYTEWSPTFNAMETVPVGSFLPSELPENPQFMAVGGARILLCRKQR</sequence>
<organism evidence="1 2">
    <name type="scientific">Mycena albidolilacea</name>
    <dbReference type="NCBI Taxonomy" id="1033008"/>
    <lineage>
        <taxon>Eukaryota</taxon>
        <taxon>Fungi</taxon>
        <taxon>Dikarya</taxon>
        <taxon>Basidiomycota</taxon>
        <taxon>Agaricomycotina</taxon>
        <taxon>Agaricomycetes</taxon>
        <taxon>Agaricomycetidae</taxon>
        <taxon>Agaricales</taxon>
        <taxon>Marasmiineae</taxon>
        <taxon>Mycenaceae</taxon>
        <taxon>Mycena</taxon>
    </lineage>
</organism>
<dbReference type="EMBL" id="JARIHO010000010">
    <property type="protein sequence ID" value="KAJ7354688.1"/>
    <property type="molecule type" value="Genomic_DNA"/>
</dbReference>
<dbReference type="AlphaFoldDB" id="A0AAD7EX56"/>
<comment type="caution">
    <text evidence="1">The sequence shown here is derived from an EMBL/GenBank/DDBJ whole genome shotgun (WGS) entry which is preliminary data.</text>
</comment>
<name>A0AAD7EX56_9AGAR</name>
<keyword evidence="2" id="KW-1185">Reference proteome</keyword>
<reference evidence="1" key="1">
    <citation type="submission" date="2023-03" db="EMBL/GenBank/DDBJ databases">
        <title>Massive genome expansion in bonnet fungi (Mycena s.s.) driven by repeated elements and novel gene families across ecological guilds.</title>
        <authorList>
            <consortium name="Lawrence Berkeley National Laboratory"/>
            <person name="Harder C.B."/>
            <person name="Miyauchi S."/>
            <person name="Viragh M."/>
            <person name="Kuo A."/>
            <person name="Thoen E."/>
            <person name="Andreopoulos B."/>
            <person name="Lu D."/>
            <person name="Skrede I."/>
            <person name="Drula E."/>
            <person name="Henrissat B."/>
            <person name="Morin E."/>
            <person name="Kohler A."/>
            <person name="Barry K."/>
            <person name="LaButti K."/>
            <person name="Morin E."/>
            <person name="Salamov A."/>
            <person name="Lipzen A."/>
            <person name="Mereny Z."/>
            <person name="Hegedus B."/>
            <person name="Baldrian P."/>
            <person name="Stursova M."/>
            <person name="Weitz H."/>
            <person name="Taylor A."/>
            <person name="Grigoriev I.V."/>
            <person name="Nagy L.G."/>
            <person name="Martin F."/>
            <person name="Kauserud H."/>
        </authorList>
    </citation>
    <scope>NUCLEOTIDE SEQUENCE</scope>
    <source>
        <strain evidence="1">CBHHK002</strain>
    </source>
</reference>
<evidence type="ECO:0000313" key="2">
    <source>
        <dbReference type="Proteomes" id="UP001218218"/>
    </source>
</evidence>
<dbReference type="Proteomes" id="UP001218218">
    <property type="component" value="Unassembled WGS sequence"/>
</dbReference>
<protein>
    <submittedName>
        <fullName evidence="1">Uncharacterized protein</fullName>
    </submittedName>
</protein>
<gene>
    <name evidence="1" type="ORF">DFH08DRAFT_804558</name>
</gene>
<proteinExistence type="predicted"/>
<evidence type="ECO:0000313" key="1">
    <source>
        <dbReference type="EMBL" id="KAJ7354688.1"/>
    </source>
</evidence>
<accession>A0AAD7EX56</accession>